<accession>A0A2W7RFR9</accession>
<evidence type="ECO:0000313" key="3">
    <source>
        <dbReference type="EMBL" id="PZX59743.1"/>
    </source>
</evidence>
<dbReference type="Pfam" id="PF07813">
    <property type="entry name" value="LTXXQ"/>
    <property type="match status" value="1"/>
</dbReference>
<keyword evidence="1" id="KW-0812">Transmembrane</keyword>
<dbReference type="SUPFAM" id="SSF56935">
    <property type="entry name" value="Porins"/>
    <property type="match status" value="1"/>
</dbReference>
<keyword evidence="1" id="KW-0813">Transport</keyword>
<evidence type="ECO:0000313" key="5">
    <source>
        <dbReference type="Proteomes" id="UP000249115"/>
    </source>
</evidence>
<dbReference type="Proteomes" id="UP000249115">
    <property type="component" value="Unassembled WGS sequence"/>
</dbReference>
<dbReference type="EMBL" id="VORV01000004">
    <property type="protein sequence ID" value="TXD78543.1"/>
    <property type="molecule type" value="Genomic_DNA"/>
</dbReference>
<keyword evidence="1" id="KW-0998">Cell outer membrane</keyword>
<keyword evidence="3" id="KW-0675">Receptor</keyword>
<dbReference type="InterPro" id="IPR012899">
    <property type="entry name" value="LTXXQ"/>
</dbReference>
<protein>
    <submittedName>
        <fullName evidence="3">TonB-dependent receptor-like protein</fullName>
    </submittedName>
</protein>
<evidence type="ECO:0000313" key="6">
    <source>
        <dbReference type="Proteomes" id="UP000321927"/>
    </source>
</evidence>
<comment type="similarity">
    <text evidence="1">Belongs to the TonB-dependent receptor family.</text>
</comment>
<proteinExistence type="inferred from homology"/>
<dbReference type="InterPro" id="IPR039426">
    <property type="entry name" value="TonB-dep_rcpt-like"/>
</dbReference>
<keyword evidence="1" id="KW-1134">Transmembrane beta strand</keyword>
<keyword evidence="2" id="KW-0732">Signal</keyword>
<comment type="subcellular location">
    <subcellularLocation>
        <location evidence="1">Cell outer membrane</location>
        <topology evidence="1">Multi-pass membrane protein</topology>
    </subcellularLocation>
</comment>
<feature type="signal peptide" evidence="2">
    <location>
        <begin position="1"/>
        <end position="18"/>
    </location>
</feature>
<comment type="caution">
    <text evidence="3">The sequence shown here is derived from an EMBL/GenBank/DDBJ whole genome shotgun (WGS) entry which is preliminary data.</text>
</comment>
<dbReference type="RefSeq" id="WP_086499454.1">
    <property type="nucleotide sequence ID" value="NZ_MSSV01000003.1"/>
</dbReference>
<organism evidence="3 5">
    <name type="scientific">Algoriphagus ratkowskyi</name>
    <dbReference type="NCBI Taxonomy" id="57028"/>
    <lineage>
        <taxon>Bacteria</taxon>
        <taxon>Pseudomonadati</taxon>
        <taxon>Bacteroidota</taxon>
        <taxon>Cytophagia</taxon>
        <taxon>Cytophagales</taxon>
        <taxon>Cyclobacteriaceae</taxon>
        <taxon>Algoriphagus</taxon>
    </lineage>
</organism>
<keyword evidence="1" id="KW-0472">Membrane</keyword>
<dbReference type="AlphaFoldDB" id="A0A2W7RFR9"/>
<gene>
    <name evidence="4" type="ORF">ESW18_07055</name>
    <name evidence="3" type="ORF">LV84_00952</name>
</gene>
<dbReference type="OrthoDB" id="893691at2"/>
<feature type="chain" id="PRO_5015932880" evidence="2">
    <location>
        <begin position="19"/>
        <end position="265"/>
    </location>
</feature>
<evidence type="ECO:0000313" key="4">
    <source>
        <dbReference type="EMBL" id="TXD78543.1"/>
    </source>
</evidence>
<evidence type="ECO:0000256" key="1">
    <source>
        <dbReference type="PROSITE-ProRule" id="PRU01360"/>
    </source>
</evidence>
<evidence type="ECO:0000256" key="2">
    <source>
        <dbReference type="SAM" id="SignalP"/>
    </source>
</evidence>
<dbReference type="Gene3D" id="1.20.120.1490">
    <property type="match status" value="1"/>
</dbReference>
<dbReference type="Proteomes" id="UP000321927">
    <property type="component" value="Unassembled WGS sequence"/>
</dbReference>
<reference evidence="3 5" key="1">
    <citation type="submission" date="2018-06" db="EMBL/GenBank/DDBJ databases">
        <title>Genomic Encyclopedia of Archaeal and Bacterial Type Strains, Phase II (KMG-II): from individual species to whole genera.</title>
        <authorList>
            <person name="Goeker M."/>
        </authorList>
    </citation>
    <scope>NUCLEOTIDE SEQUENCE [LARGE SCALE GENOMIC DNA]</scope>
    <source>
        <strain evidence="3 5">DSM 22686</strain>
    </source>
</reference>
<dbReference type="PROSITE" id="PS52016">
    <property type="entry name" value="TONB_DEPENDENT_REC_3"/>
    <property type="match status" value="1"/>
</dbReference>
<reference evidence="4 6" key="2">
    <citation type="submission" date="2019-08" db="EMBL/GenBank/DDBJ databases">
        <title>Genome of Algoriphagus ratkowskyi IC026.</title>
        <authorList>
            <person name="Bowman J.P."/>
        </authorList>
    </citation>
    <scope>NUCLEOTIDE SEQUENCE [LARGE SCALE GENOMIC DNA]</scope>
    <source>
        <strain evidence="4 6">IC026</strain>
    </source>
</reference>
<dbReference type="EMBL" id="QKZU01000003">
    <property type="protein sequence ID" value="PZX59743.1"/>
    <property type="molecule type" value="Genomic_DNA"/>
</dbReference>
<dbReference type="GO" id="GO:0009279">
    <property type="term" value="C:cell outer membrane"/>
    <property type="evidence" value="ECO:0007669"/>
    <property type="project" value="UniProtKB-SubCell"/>
</dbReference>
<dbReference type="GO" id="GO:0042597">
    <property type="term" value="C:periplasmic space"/>
    <property type="evidence" value="ECO:0007669"/>
    <property type="project" value="InterPro"/>
</dbReference>
<sequence length="265" mass="29271">MKKILFIYLLCLSGIAYSQQSQVYIQKQNSSNQDIFQKNLYSADKVMEMRNELDLTETQATKIKKIHSENAGKFSTMKWDLDDATLKLKAFLNESKIDEVAVQKQMDKVLALENAMKKQQLSTMVSIKNELSEEQQEILQGQHVQTVNGISITGYGKNSVSSSSTIQGYPIIKVGKPLGGANGVESTSNSSPKIILQASGTTPENAPLYMLDTKDGMKELKSLNSINPNDIDSINVLKDKAAITTFGEKGKNGVIIIKLKEDSKK</sequence>
<name>A0A2W7RFR9_9BACT</name>
<keyword evidence="6" id="KW-1185">Reference proteome</keyword>